<proteinExistence type="predicted"/>
<name>A1WTC6_HALHL</name>
<dbReference type="Proteomes" id="UP000000647">
    <property type="component" value="Chromosome"/>
</dbReference>
<evidence type="ECO:0000313" key="5">
    <source>
        <dbReference type="EMBL" id="ABM60938.1"/>
    </source>
</evidence>
<reference evidence="6" key="1">
    <citation type="submission" date="2006-12" db="EMBL/GenBank/DDBJ databases">
        <title>Complete sequence of Halorhodospira halophila SL1.</title>
        <authorList>
            <consortium name="US DOE Joint Genome Institute"/>
            <person name="Copeland A."/>
            <person name="Lucas S."/>
            <person name="Lapidus A."/>
            <person name="Barry K."/>
            <person name="Detter J.C."/>
            <person name="Glavina del Rio T."/>
            <person name="Hammon N."/>
            <person name="Israni S."/>
            <person name="Dalin E."/>
            <person name="Tice H."/>
            <person name="Pitluck S."/>
            <person name="Saunders E."/>
            <person name="Brettin T."/>
            <person name="Bruce D."/>
            <person name="Han C."/>
            <person name="Tapia R."/>
            <person name="Schmutz J."/>
            <person name="Larimer F."/>
            <person name="Land M."/>
            <person name="Hauser L."/>
            <person name="Kyrpides N."/>
            <person name="Mikhailova N."/>
            <person name="Hoff W."/>
            <person name="Richardson P."/>
        </authorList>
    </citation>
    <scope>NUCLEOTIDE SEQUENCE [LARGE SCALE GENOMIC DNA]</scope>
    <source>
        <strain evidence="6">DSM 244 / SL1</strain>
    </source>
</reference>
<dbReference type="GO" id="GO:0051082">
    <property type="term" value="F:unfolded protein binding"/>
    <property type="evidence" value="ECO:0007669"/>
    <property type="project" value="TreeGrafter"/>
</dbReference>
<evidence type="ECO:0000256" key="4">
    <source>
        <dbReference type="SAM" id="MobiDB-lite"/>
    </source>
</evidence>
<keyword evidence="3" id="KW-0175">Coiled coil</keyword>
<sequence>MDSNEREALVARFRDYLERSDGAPQEEQAPQTPDLYTLLNEMAALKNDVRLESRQYKSALDQLSEDCEMLRQQNGQLQEHLERERRRADLAHDDAEQAVLQELLDLRDRLAAGHRQVATHRPGWLARLGGTRRYLSSVAQGMEMNLRHLDEILARRGVQVQETVQKPFDPQTMHAVDTTTEPGADHGVVVREVRQGFLRGGRVLRTAEVIVNKKDSKS</sequence>
<dbReference type="RefSeq" id="WP_011812961.1">
    <property type="nucleotide sequence ID" value="NC_008789.1"/>
</dbReference>
<dbReference type="PROSITE" id="PS01071">
    <property type="entry name" value="GRPE"/>
    <property type="match status" value="1"/>
</dbReference>
<dbReference type="GO" id="GO:0042803">
    <property type="term" value="F:protein homodimerization activity"/>
    <property type="evidence" value="ECO:0007669"/>
    <property type="project" value="InterPro"/>
</dbReference>
<dbReference type="PANTHER" id="PTHR21237:SF23">
    <property type="entry name" value="GRPE PROTEIN HOMOLOG, MITOCHONDRIAL"/>
    <property type="match status" value="1"/>
</dbReference>
<dbReference type="InterPro" id="IPR000740">
    <property type="entry name" value="GrpE"/>
</dbReference>
<dbReference type="GO" id="GO:0000774">
    <property type="term" value="F:adenyl-nucleotide exchange factor activity"/>
    <property type="evidence" value="ECO:0007669"/>
    <property type="project" value="InterPro"/>
</dbReference>
<reference evidence="5 6" key="2">
    <citation type="journal article" date="2013" name="Stand. Genomic Sci.">
        <title>Complete genome sequence of Halorhodospira halophila SL1.</title>
        <authorList>
            <person name="Challacombe J.F."/>
            <person name="Majid S."/>
            <person name="Deole R."/>
            <person name="Brettin T.S."/>
            <person name="Bruce D."/>
            <person name="Delano S.F."/>
            <person name="Detter J.C."/>
            <person name="Gleasner C.D."/>
            <person name="Han C.S."/>
            <person name="Misra M."/>
            <person name="Reitenga K.G."/>
            <person name="Mikhailova N."/>
            <person name="Woyke T."/>
            <person name="Pitluck S."/>
            <person name="Nolan M."/>
            <person name="Land M.L."/>
            <person name="Saunders E."/>
            <person name="Tapia R."/>
            <person name="Lapidus A."/>
            <person name="Ivanova N."/>
            <person name="Hoff W.D."/>
        </authorList>
    </citation>
    <scope>NUCLEOTIDE SEQUENCE [LARGE SCALE GENOMIC DNA]</scope>
    <source>
        <strain evidence="6">DSM 244 / SL1</strain>
    </source>
</reference>
<gene>
    <name evidence="5" type="ordered locus">Hhal_0144</name>
</gene>
<feature type="coiled-coil region" evidence="3">
    <location>
        <begin position="46"/>
        <end position="98"/>
    </location>
</feature>
<dbReference type="GO" id="GO:0051087">
    <property type="term" value="F:protein-folding chaperone binding"/>
    <property type="evidence" value="ECO:0007669"/>
    <property type="project" value="InterPro"/>
</dbReference>
<dbReference type="AlphaFoldDB" id="A1WTC6"/>
<dbReference type="Pfam" id="PF01025">
    <property type="entry name" value="GrpE"/>
    <property type="match status" value="1"/>
</dbReference>
<evidence type="ECO:0000256" key="3">
    <source>
        <dbReference type="SAM" id="Coils"/>
    </source>
</evidence>
<accession>A1WTC6</accession>
<dbReference type="eggNOG" id="COG0576">
    <property type="taxonomic scope" value="Bacteria"/>
</dbReference>
<dbReference type="Gene3D" id="2.30.22.10">
    <property type="entry name" value="Head domain of nucleotide exchange factor GrpE"/>
    <property type="match status" value="1"/>
</dbReference>
<dbReference type="GO" id="GO:0006457">
    <property type="term" value="P:protein folding"/>
    <property type="evidence" value="ECO:0007669"/>
    <property type="project" value="InterPro"/>
</dbReference>
<keyword evidence="2" id="KW-0346">Stress response</keyword>
<dbReference type="SUPFAM" id="SSF51064">
    <property type="entry name" value="Head domain of nucleotide exchange factor GrpE"/>
    <property type="match status" value="1"/>
</dbReference>
<dbReference type="InterPro" id="IPR009012">
    <property type="entry name" value="GrpE_head"/>
</dbReference>
<feature type="region of interest" description="Disordered" evidence="4">
    <location>
        <begin position="13"/>
        <end position="32"/>
    </location>
</feature>
<dbReference type="HOGENOM" id="CLU_112003_0_0_6"/>
<keyword evidence="6" id="KW-1185">Reference proteome</keyword>
<dbReference type="KEGG" id="hha:Hhal_0144"/>
<dbReference type="PANTHER" id="PTHR21237">
    <property type="entry name" value="GRPE PROTEIN"/>
    <property type="match status" value="1"/>
</dbReference>
<protein>
    <recommendedName>
        <fullName evidence="2">Protein GrpE</fullName>
    </recommendedName>
</protein>
<organism evidence="5 6">
    <name type="scientific">Halorhodospira halophila (strain DSM 244 / SL1)</name>
    <name type="common">Ectothiorhodospira halophila (strain DSM 244 / SL1)</name>
    <dbReference type="NCBI Taxonomy" id="349124"/>
    <lineage>
        <taxon>Bacteria</taxon>
        <taxon>Pseudomonadati</taxon>
        <taxon>Pseudomonadota</taxon>
        <taxon>Gammaproteobacteria</taxon>
        <taxon>Chromatiales</taxon>
        <taxon>Ectothiorhodospiraceae</taxon>
        <taxon>Halorhodospira</taxon>
    </lineage>
</organism>
<evidence type="ECO:0000256" key="2">
    <source>
        <dbReference type="RuleBase" id="RU000639"/>
    </source>
</evidence>
<evidence type="ECO:0000256" key="1">
    <source>
        <dbReference type="ARBA" id="ARBA00023186"/>
    </source>
</evidence>
<keyword evidence="1 2" id="KW-0143">Chaperone</keyword>
<comment type="function">
    <text evidence="2">Participates actively in the response to hyperosmotic and heat shock by preventing the aggregation of stress-denatured proteins, in association with DnaK and GrpE. It is the nucleotide exchange factor for DnaK and may function as a thermosensor. Unfolded proteins bind initially to DnaJ; upon interaction with the DnaJ-bound protein, DnaK hydrolyzes its bound ATP, resulting in the formation of a stable complex. GrpE releases ADP from DnaK; ATP binding to DnaK triggers the release of the substrate protein, thus completing the reaction cycle. Several rounds of ATP-dependent interactions between DnaJ, DnaK and GrpE are required for fully efficient folding.</text>
</comment>
<dbReference type="OrthoDB" id="129423at2"/>
<evidence type="ECO:0000313" key="6">
    <source>
        <dbReference type="Proteomes" id="UP000000647"/>
    </source>
</evidence>
<dbReference type="EMBL" id="CP000544">
    <property type="protein sequence ID" value="ABM60938.1"/>
    <property type="molecule type" value="Genomic_DNA"/>
</dbReference>
<dbReference type="STRING" id="349124.Hhal_0144"/>